<organism evidence="2 3">
    <name type="scientific">Kosakonia quasisacchari</name>
    <dbReference type="NCBI Taxonomy" id="2529380"/>
    <lineage>
        <taxon>Bacteria</taxon>
        <taxon>Pseudomonadati</taxon>
        <taxon>Pseudomonadota</taxon>
        <taxon>Gammaproteobacteria</taxon>
        <taxon>Enterobacterales</taxon>
        <taxon>Enterobacteriaceae</taxon>
        <taxon>Kosakonia</taxon>
    </lineage>
</organism>
<dbReference type="EMBL" id="SJOP01000033">
    <property type="protein sequence ID" value="TCB97386.1"/>
    <property type="molecule type" value="Genomic_DNA"/>
</dbReference>
<proteinExistence type="predicted"/>
<dbReference type="Proteomes" id="UP000291793">
    <property type="component" value="Unassembled WGS sequence"/>
</dbReference>
<evidence type="ECO:0000313" key="2">
    <source>
        <dbReference type="EMBL" id="TCB97386.1"/>
    </source>
</evidence>
<dbReference type="AlphaFoldDB" id="A0A4R0GJI2"/>
<dbReference type="Pfam" id="PF13884">
    <property type="entry name" value="Peptidase_S74"/>
    <property type="match status" value="1"/>
</dbReference>
<dbReference type="RefSeq" id="WP_131413630.1">
    <property type="nucleotide sequence ID" value="NZ_SJOP01000033.1"/>
</dbReference>
<dbReference type="PROSITE" id="PS51688">
    <property type="entry name" value="ICA"/>
    <property type="match status" value="1"/>
</dbReference>
<sequence length="380" mass="39483">MSLGTVSLTPNSDQVVGLSTLFTAELAANDYMVVVVGGIPYSLPVKSVNSDTSLTLVTKYTAPAQSGAAWYAIPRVAMSLISAAVVAQSTEALRGLNYDKQNWQQLFTGSGTITVKLPDQSTYTGPSWNYILTQLNNKADTSSLGNSATRNVGTTSGSVAAGDDSRFGTVAGKSGGEITSSVSVVGSTTCTAKTTSDPTTGVLVAGGAARSAYQVNGVERVVAGLQAKYSWGQATSYAELSVAVFSSTGAAAGASFIFNGNGSATASGSWISNSDIRLKTAVKRIEDPLDKMEKIRGVTWKRLDGIAPGIGFIAQEVQEVFPDHVFVTGDRTLQDGTLVENVLSPDTSGVAAALHHEAILALKKQIVDLQEVVNQLKQGS</sequence>
<accession>A0A4R0GJI2</accession>
<reference evidence="2 3" key="1">
    <citation type="submission" date="2019-02" db="EMBL/GenBank/DDBJ databases">
        <title>The draft genome of Kosakonia quasisacchari strain WCHKQ120001.</title>
        <authorList>
            <person name="Wang C."/>
            <person name="Feng Y."/>
            <person name="Zong Z."/>
        </authorList>
    </citation>
    <scope>NUCLEOTIDE SEQUENCE [LARGE SCALE GENOMIC DNA]</scope>
    <source>
        <strain evidence="2 3">WCHKQ120001</strain>
    </source>
</reference>
<feature type="domain" description="Peptidase S74" evidence="1">
    <location>
        <begin position="274"/>
        <end position="373"/>
    </location>
</feature>
<keyword evidence="3" id="KW-1185">Reference proteome</keyword>
<dbReference type="InterPro" id="IPR030392">
    <property type="entry name" value="S74_ICA"/>
</dbReference>
<evidence type="ECO:0000259" key="1">
    <source>
        <dbReference type="PROSITE" id="PS51688"/>
    </source>
</evidence>
<gene>
    <name evidence="2" type="ORF">E0L21_23255</name>
</gene>
<name>A0A4R0GJI2_9ENTR</name>
<protein>
    <submittedName>
        <fullName evidence="2">Tail fiber domain-containing protein</fullName>
    </submittedName>
</protein>
<evidence type="ECO:0000313" key="3">
    <source>
        <dbReference type="Proteomes" id="UP000291793"/>
    </source>
</evidence>
<dbReference type="OrthoDB" id="6683604at2"/>
<comment type="caution">
    <text evidence="2">The sequence shown here is derived from an EMBL/GenBank/DDBJ whole genome shotgun (WGS) entry which is preliminary data.</text>
</comment>